<sequence length="245" mass="28074">MKRSFADFDEEPLSDVQKIALIEAVERFPALWDECSPDYKDMHQRNESWRCIITDLEASFCRRFSRNLLQSTFKNLRDTFMRKLREQKAALTRTSGAAAGTLEKIISWPFYDSLKYLSSCNDAGTRFSNVAIDEAVEGASQCRKISSISKPRPPICHATRETVRANTRYRKEQSKGIQRLAEALSSPCNEEDRFETLGIHLGARLRDLDSLDTLQAEIFTQKVYELQVELSRAILAAKTRHSQEV</sequence>
<protein>
    <recommendedName>
        <fullName evidence="1">MADF domain-containing protein</fullName>
    </recommendedName>
</protein>
<name>A0A016W5P1_9BILA</name>
<dbReference type="Pfam" id="PF10545">
    <property type="entry name" value="MADF_DNA_bdg"/>
    <property type="match status" value="1"/>
</dbReference>
<evidence type="ECO:0000313" key="2">
    <source>
        <dbReference type="EMBL" id="EYC34965.1"/>
    </source>
</evidence>
<dbReference type="GO" id="GO:0006357">
    <property type="term" value="P:regulation of transcription by RNA polymerase II"/>
    <property type="evidence" value="ECO:0007669"/>
    <property type="project" value="TreeGrafter"/>
</dbReference>
<dbReference type="AlphaFoldDB" id="A0A016W5P1"/>
<dbReference type="InterPro" id="IPR039353">
    <property type="entry name" value="TF_Adf1"/>
</dbReference>
<dbReference type="Proteomes" id="UP000024635">
    <property type="component" value="Unassembled WGS sequence"/>
</dbReference>
<reference evidence="3" key="1">
    <citation type="journal article" date="2015" name="Nat. Genet.">
        <title>The genome and transcriptome of the zoonotic hookworm Ancylostoma ceylanicum identify infection-specific gene families.</title>
        <authorList>
            <person name="Schwarz E.M."/>
            <person name="Hu Y."/>
            <person name="Antoshechkin I."/>
            <person name="Miller M.M."/>
            <person name="Sternberg P.W."/>
            <person name="Aroian R.V."/>
        </authorList>
    </citation>
    <scope>NUCLEOTIDE SEQUENCE</scope>
    <source>
        <strain evidence="3">HY135</strain>
    </source>
</reference>
<accession>A0A016W5P1</accession>
<feature type="domain" description="MADF" evidence="1">
    <location>
        <begin position="20"/>
        <end position="122"/>
    </location>
</feature>
<dbReference type="PANTHER" id="PTHR12243">
    <property type="entry name" value="MADF DOMAIN TRANSCRIPTION FACTOR"/>
    <property type="match status" value="1"/>
</dbReference>
<proteinExistence type="predicted"/>
<dbReference type="InterPro" id="IPR006578">
    <property type="entry name" value="MADF-dom"/>
</dbReference>
<dbReference type="EMBL" id="JARK01000825">
    <property type="protein sequence ID" value="EYC34965.1"/>
    <property type="molecule type" value="Genomic_DNA"/>
</dbReference>
<dbReference type="GO" id="GO:0005667">
    <property type="term" value="C:transcription regulator complex"/>
    <property type="evidence" value="ECO:0007669"/>
    <property type="project" value="TreeGrafter"/>
</dbReference>
<evidence type="ECO:0000259" key="1">
    <source>
        <dbReference type="PROSITE" id="PS51029"/>
    </source>
</evidence>
<evidence type="ECO:0000313" key="3">
    <source>
        <dbReference type="Proteomes" id="UP000024635"/>
    </source>
</evidence>
<organism evidence="2 3">
    <name type="scientific">Ancylostoma ceylanicum</name>
    <dbReference type="NCBI Taxonomy" id="53326"/>
    <lineage>
        <taxon>Eukaryota</taxon>
        <taxon>Metazoa</taxon>
        <taxon>Ecdysozoa</taxon>
        <taxon>Nematoda</taxon>
        <taxon>Chromadorea</taxon>
        <taxon>Rhabditida</taxon>
        <taxon>Rhabditina</taxon>
        <taxon>Rhabditomorpha</taxon>
        <taxon>Strongyloidea</taxon>
        <taxon>Ancylostomatidae</taxon>
        <taxon>Ancylostomatinae</taxon>
        <taxon>Ancylostoma</taxon>
    </lineage>
</organism>
<dbReference type="PANTHER" id="PTHR12243:SF67">
    <property type="entry name" value="COREPRESSOR OF PANGOLIN, ISOFORM A-RELATED"/>
    <property type="match status" value="1"/>
</dbReference>
<dbReference type="OrthoDB" id="5852547at2759"/>
<dbReference type="SMART" id="SM00595">
    <property type="entry name" value="MADF"/>
    <property type="match status" value="1"/>
</dbReference>
<dbReference type="GO" id="GO:0005634">
    <property type="term" value="C:nucleus"/>
    <property type="evidence" value="ECO:0007669"/>
    <property type="project" value="TreeGrafter"/>
</dbReference>
<dbReference type="PROSITE" id="PS51029">
    <property type="entry name" value="MADF"/>
    <property type="match status" value="1"/>
</dbReference>
<gene>
    <name evidence="2" type="primary">Acey_s1226.g3769</name>
    <name evidence="2" type="ORF">Y032_1226g3769</name>
</gene>
<keyword evidence="3" id="KW-1185">Reference proteome</keyword>
<comment type="caution">
    <text evidence="2">The sequence shown here is derived from an EMBL/GenBank/DDBJ whole genome shotgun (WGS) entry which is preliminary data.</text>
</comment>